<keyword evidence="1" id="KW-1133">Transmembrane helix</keyword>
<evidence type="ECO:0000313" key="2">
    <source>
        <dbReference type="EMBL" id="PNR60229.1"/>
    </source>
</evidence>
<dbReference type="Gramene" id="Pp3c2_21260V3.2">
    <property type="protein sequence ID" value="Pp3c2_21260V3.2"/>
    <property type="gene ID" value="Pp3c2_21260"/>
</dbReference>
<dbReference type="OrthoDB" id="1870641at2759"/>
<dbReference type="Proteomes" id="UP000006727">
    <property type="component" value="Chromosome 2"/>
</dbReference>
<dbReference type="eggNOG" id="ENOG502R5DD">
    <property type="taxonomic scope" value="Eukaryota"/>
</dbReference>
<evidence type="ECO:0000313" key="4">
    <source>
        <dbReference type="Proteomes" id="UP000006727"/>
    </source>
</evidence>
<dbReference type="RefSeq" id="XP_024397729.1">
    <property type="nucleotide sequence ID" value="XM_024541961.2"/>
</dbReference>
<reference evidence="2 4" key="2">
    <citation type="journal article" date="2018" name="Plant J.">
        <title>The Physcomitrella patens chromosome-scale assembly reveals moss genome structure and evolution.</title>
        <authorList>
            <person name="Lang D."/>
            <person name="Ullrich K.K."/>
            <person name="Murat F."/>
            <person name="Fuchs J."/>
            <person name="Jenkins J."/>
            <person name="Haas F.B."/>
            <person name="Piednoel M."/>
            <person name="Gundlach H."/>
            <person name="Van Bel M."/>
            <person name="Meyberg R."/>
            <person name="Vives C."/>
            <person name="Morata J."/>
            <person name="Symeonidi A."/>
            <person name="Hiss M."/>
            <person name="Muchero W."/>
            <person name="Kamisugi Y."/>
            <person name="Saleh O."/>
            <person name="Blanc G."/>
            <person name="Decker E.L."/>
            <person name="van Gessel N."/>
            <person name="Grimwood J."/>
            <person name="Hayes R.D."/>
            <person name="Graham S.W."/>
            <person name="Gunter L.E."/>
            <person name="McDaniel S.F."/>
            <person name="Hoernstein S.N.W."/>
            <person name="Larsson A."/>
            <person name="Li F.W."/>
            <person name="Perroud P.F."/>
            <person name="Phillips J."/>
            <person name="Ranjan P."/>
            <person name="Rokshar D.S."/>
            <person name="Rothfels C.J."/>
            <person name="Schneider L."/>
            <person name="Shu S."/>
            <person name="Stevenson D.W."/>
            <person name="Thummler F."/>
            <person name="Tillich M."/>
            <person name="Villarreal Aguilar J.C."/>
            <person name="Widiez T."/>
            <person name="Wong G.K."/>
            <person name="Wymore A."/>
            <person name="Zhang Y."/>
            <person name="Zimmer A.D."/>
            <person name="Quatrano R.S."/>
            <person name="Mayer K.F.X."/>
            <person name="Goodstein D."/>
            <person name="Casacuberta J.M."/>
            <person name="Vandepoele K."/>
            <person name="Reski R."/>
            <person name="Cuming A.C."/>
            <person name="Tuskan G.A."/>
            <person name="Maumus F."/>
            <person name="Salse J."/>
            <person name="Schmutz J."/>
            <person name="Rensing S.A."/>
        </authorList>
    </citation>
    <scope>NUCLEOTIDE SEQUENCE [LARGE SCALE GENOMIC DNA]</scope>
    <source>
        <strain evidence="3 4">cv. Gransden 2004</strain>
    </source>
</reference>
<dbReference type="Gramene" id="Pp3c2_21260V3.1">
    <property type="protein sequence ID" value="Pp3c2_21260V3.1"/>
    <property type="gene ID" value="Pp3c2_21260"/>
</dbReference>
<dbReference type="PANTHER" id="PTHR36060">
    <property type="entry name" value="OS02G0272400 PROTEIN"/>
    <property type="match status" value="1"/>
</dbReference>
<sequence>MKNVAGDALWQAFMSQEDYEVLREEEKVCTKLHKPLAMAGVIVVWAAVVVSMMIMVDVVFAVSGDDFPFCQQRRLAKFNMAVARGGSGRGDVPSHVYTEEEAVDIFWLVVFLPSSVVFVCSSIYLFAGISVAYIAPERHSCLKVVENDCCASNRGGVRCLATLNVSFMIAFVLLSIFLGCFVLSLGTSCSIALFWCYEVACWGLVILLASTAFFLQRKTAVIMDLGEYCGHRERGVELLEAIPVIPEMDDRGVVGVKSSMDPAHTLLPDDEESNIHVTLRGLDDVWEGDASEFVGSSEHLAKPSIG</sequence>
<evidence type="ECO:0000313" key="3">
    <source>
        <dbReference type="EnsemblPlants" id="Pp3c2_21260V3.1"/>
    </source>
</evidence>
<keyword evidence="4" id="KW-1185">Reference proteome</keyword>
<dbReference type="AlphaFoldDB" id="A9T4Y8"/>
<organism evidence="2">
    <name type="scientific">Physcomitrium patens</name>
    <name type="common">Spreading-leaved earth moss</name>
    <name type="synonym">Physcomitrella patens</name>
    <dbReference type="NCBI Taxonomy" id="3218"/>
    <lineage>
        <taxon>Eukaryota</taxon>
        <taxon>Viridiplantae</taxon>
        <taxon>Streptophyta</taxon>
        <taxon>Embryophyta</taxon>
        <taxon>Bryophyta</taxon>
        <taxon>Bryophytina</taxon>
        <taxon>Bryopsida</taxon>
        <taxon>Funariidae</taxon>
        <taxon>Funariales</taxon>
        <taxon>Funariaceae</taxon>
        <taxon>Physcomitrium</taxon>
    </lineage>
</organism>
<feature type="transmembrane region" description="Helical" evidence="1">
    <location>
        <begin position="163"/>
        <end position="186"/>
    </location>
</feature>
<accession>A9T4Y8</accession>
<dbReference type="PANTHER" id="PTHR36060:SF1">
    <property type="entry name" value="OS02G0272400 PROTEIN"/>
    <property type="match status" value="1"/>
</dbReference>
<dbReference type="KEGG" id="ppp:112292957"/>
<keyword evidence="1" id="KW-0472">Membrane</keyword>
<feature type="transmembrane region" description="Helical" evidence="1">
    <location>
        <begin position="192"/>
        <end position="215"/>
    </location>
</feature>
<evidence type="ECO:0000256" key="1">
    <source>
        <dbReference type="SAM" id="Phobius"/>
    </source>
</evidence>
<dbReference type="GeneID" id="112292957"/>
<dbReference type="EnsemblPlants" id="Pp3c2_21260V3.2">
    <property type="protein sequence ID" value="Pp3c2_21260V3.2"/>
    <property type="gene ID" value="Pp3c2_21260"/>
</dbReference>
<evidence type="ECO:0008006" key="5">
    <source>
        <dbReference type="Google" id="ProtNLM"/>
    </source>
</evidence>
<dbReference type="HOGENOM" id="CLU_079498_0_0_1"/>
<keyword evidence="1" id="KW-0812">Transmembrane</keyword>
<name>A9T4Y8_PHYPA</name>
<dbReference type="PaxDb" id="3218-PP1S165_121V6.1"/>
<dbReference type="OMA" id="TENYHEA"/>
<protein>
    <recommendedName>
        <fullName evidence="5">Transmembrane protein</fullName>
    </recommendedName>
</protein>
<reference evidence="2 4" key="1">
    <citation type="journal article" date="2008" name="Science">
        <title>The Physcomitrella genome reveals evolutionary insights into the conquest of land by plants.</title>
        <authorList>
            <person name="Rensing S."/>
            <person name="Lang D."/>
            <person name="Zimmer A."/>
            <person name="Terry A."/>
            <person name="Salamov A."/>
            <person name="Shapiro H."/>
            <person name="Nishiyama T."/>
            <person name="Perroud P.-F."/>
            <person name="Lindquist E."/>
            <person name="Kamisugi Y."/>
            <person name="Tanahashi T."/>
            <person name="Sakakibara K."/>
            <person name="Fujita T."/>
            <person name="Oishi K."/>
            <person name="Shin-I T."/>
            <person name="Kuroki Y."/>
            <person name="Toyoda A."/>
            <person name="Suzuki Y."/>
            <person name="Hashimoto A."/>
            <person name="Yamaguchi K."/>
            <person name="Sugano A."/>
            <person name="Kohara Y."/>
            <person name="Fujiyama A."/>
            <person name="Anterola A."/>
            <person name="Aoki S."/>
            <person name="Ashton N."/>
            <person name="Barbazuk W.B."/>
            <person name="Barker E."/>
            <person name="Bennetzen J."/>
            <person name="Bezanilla M."/>
            <person name="Blankenship R."/>
            <person name="Cho S.H."/>
            <person name="Dutcher S."/>
            <person name="Estelle M."/>
            <person name="Fawcett J.A."/>
            <person name="Gundlach H."/>
            <person name="Hanada K."/>
            <person name="Heyl A."/>
            <person name="Hicks K.A."/>
            <person name="Hugh J."/>
            <person name="Lohr M."/>
            <person name="Mayer K."/>
            <person name="Melkozernov A."/>
            <person name="Murata T."/>
            <person name="Nelson D."/>
            <person name="Pils B."/>
            <person name="Prigge M."/>
            <person name="Reiss B."/>
            <person name="Renner T."/>
            <person name="Rombauts S."/>
            <person name="Rushton P."/>
            <person name="Sanderfoot A."/>
            <person name="Schween G."/>
            <person name="Shiu S.-H."/>
            <person name="Stueber K."/>
            <person name="Theodoulou F.L."/>
            <person name="Tu H."/>
            <person name="Van de Peer Y."/>
            <person name="Verrier P.J."/>
            <person name="Waters E."/>
            <person name="Wood A."/>
            <person name="Yang L."/>
            <person name="Cove D."/>
            <person name="Cuming A."/>
            <person name="Hasebe M."/>
            <person name="Lucas S."/>
            <person name="Mishler D.B."/>
            <person name="Reski R."/>
            <person name="Grigoriev I."/>
            <person name="Quatrano R.S."/>
            <person name="Boore J.L."/>
        </authorList>
    </citation>
    <scope>NUCLEOTIDE SEQUENCE [LARGE SCALE GENOMIC DNA]</scope>
    <source>
        <strain evidence="3 4">cv. Gransden 2004</strain>
    </source>
</reference>
<feature type="transmembrane region" description="Helical" evidence="1">
    <location>
        <begin position="105"/>
        <end position="134"/>
    </location>
</feature>
<dbReference type="EMBL" id="ABEU02000002">
    <property type="protein sequence ID" value="PNR60229.1"/>
    <property type="molecule type" value="Genomic_DNA"/>
</dbReference>
<proteinExistence type="predicted"/>
<dbReference type="EnsemblPlants" id="Pp3c2_21260V3.1">
    <property type="protein sequence ID" value="Pp3c2_21260V3.1"/>
    <property type="gene ID" value="Pp3c2_21260"/>
</dbReference>
<reference evidence="3" key="3">
    <citation type="submission" date="2020-12" db="UniProtKB">
        <authorList>
            <consortium name="EnsemblPlants"/>
        </authorList>
    </citation>
    <scope>IDENTIFICATION</scope>
</reference>
<feature type="transmembrane region" description="Helical" evidence="1">
    <location>
        <begin position="36"/>
        <end position="56"/>
    </location>
</feature>
<gene>
    <name evidence="3" type="primary">LOC112292957</name>
    <name evidence="2" type="ORF">PHYPA_003022</name>
</gene>
<dbReference type="FunCoup" id="A9T4Y8">
    <property type="interactions" value="1700"/>
</dbReference>